<dbReference type="AlphaFoldDB" id="A0A2P4X6W6"/>
<feature type="region of interest" description="Disordered" evidence="1">
    <location>
        <begin position="1"/>
        <end position="72"/>
    </location>
</feature>
<gene>
    <name evidence="2" type="ORF">PHPALM_29725</name>
</gene>
<sequence length="72" mass="7815">MFVILSGSSDSSDSESDEVNNEEPAGASARHELSSRRSKNAAVSRMHEKDGEFETKIKQALQADSGDEESEI</sequence>
<dbReference type="Proteomes" id="UP000237271">
    <property type="component" value="Unassembled WGS sequence"/>
</dbReference>
<proteinExistence type="predicted"/>
<accession>A0A2P4X6W6</accession>
<dbReference type="EMBL" id="NCKW01016120">
    <property type="protein sequence ID" value="POM61280.1"/>
    <property type="molecule type" value="Genomic_DNA"/>
</dbReference>
<keyword evidence="3" id="KW-1185">Reference proteome</keyword>
<name>A0A2P4X6W6_9STRA</name>
<feature type="compositionally biased region" description="Low complexity" evidence="1">
    <location>
        <begin position="1"/>
        <end position="11"/>
    </location>
</feature>
<evidence type="ECO:0000313" key="3">
    <source>
        <dbReference type="Proteomes" id="UP000237271"/>
    </source>
</evidence>
<protein>
    <submittedName>
        <fullName evidence="2">Condensin complex subunit 3</fullName>
    </submittedName>
</protein>
<feature type="compositionally biased region" description="Basic and acidic residues" evidence="1">
    <location>
        <begin position="45"/>
        <end position="57"/>
    </location>
</feature>
<comment type="caution">
    <text evidence="2">The sequence shown here is derived from an EMBL/GenBank/DDBJ whole genome shotgun (WGS) entry which is preliminary data.</text>
</comment>
<evidence type="ECO:0000256" key="1">
    <source>
        <dbReference type="SAM" id="MobiDB-lite"/>
    </source>
</evidence>
<evidence type="ECO:0000313" key="2">
    <source>
        <dbReference type="EMBL" id="POM61280.1"/>
    </source>
</evidence>
<feature type="compositionally biased region" description="Acidic residues" evidence="1">
    <location>
        <begin position="12"/>
        <end position="21"/>
    </location>
</feature>
<reference evidence="2 3" key="1">
    <citation type="journal article" date="2017" name="Genome Biol. Evol.">
        <title>Phytophthora megakarya and P. palmivora, closely related causal agents of cacao black pod rot, underwent increases in genome sizes and gene numbers by different mechanisms.</title>
        <authorList>
            <person name="Ali S.S."/>
            <person name="Shao J."/>
            <person name="Lary D.J."/>
            <person name="Kronmiller B."/>
            <person name="Shen D."/>
            <person name="Strem M.D."/>
            <person name="Amoako-Attah I."/>
            <person name="Akrofi A.Y."/>
            <person name="Begoude B.A."/>
            <person name="Ten Hoopen G.M."/>
            <person name="Coulibaly K."/>
            <person name="Kebe B.I."/>
            <person name="Melnick R.L."/>
            <person name="Guiltinan M.J."/>
            <person name="Tyler B.M."/>
            <person name="Meinhardt L.W."/>
            <person name="Bailey B.A."/>
        </authorList>
    </citation>
    <scope>NUCLEOTIDE SEQUENCE [LARGE SCALE GENOMIC DNA]</scope>
    <source>
        <strain evidence="3">sbr112.9</strain>
    </source>
</reference>
<organism evidence="2 3">
    <name type="scientific">Phytophthora palmivora</name>
    <dbReference type="NCBI Taxonomy" id="4796"/>
    <lineage>
        <taxon>Eukaryota</taxon>
        <taxon>Sar</taxon>
        <taxon>Stramenopiles</taxon>
        <taxon>Oomycota</taxon>
        <taxon>Peronosporomycetes</taxon>
        <taxon>Peronosporales</taxon>
        <taxon>Peronosporaceae</taxon>
        <taxon>Phytophthora</taxon>
    </lineage>
</organism>